<name>A0A7R7TXZ8_9MYCO</name>
<dbReference type="InterPro" id="IPR050471">
    <property type="entry name" value="AB_hydrolase"/>
</dbReference>
<keyword evidence="1" id="KW-0560">Oxidoreductase</keyword>
<organism evidence="3 4">
    <name type="scientific">Mycobacterium heckeshornense</name>
    <dbReference type="NCBI Taxonomy" id="110505"/>
    <lineage>
        <taxon>Bacteria</taxon>
        <taxon>Bacillati</taxon>
        <taxon>Actinomycetota</taxon>
        <taxon>Actinomycetes</taxon>
        <taxon>Mycobacteriales</taxon>
        <taxon>Mycobacteriaceae</taxon>
        <taxon>Mycobacterium</taxon>
    </lineage>
</organism>
<dbReference type="GO" id="GO:0016787">
    <property type="term" value="F:hydrolase activity"/>
    <property type="evidence" value="ECO:0007669"/>
    <property type="project" value="UniProtKB-KW"/>
</dbReference>
<feature type="domain" description="AB hydrolase-1" evidence="2">
    <location>
        <begin position="83"/>
        <end position="335"/>
    </location>
</feature>
<dbReference type="Gene3D" id="3.40.50.1820">
    <property type="entry name" value="alpha/beta hydrolase"/>
    <property type="match status" value="1"/>
</dbReference>
<dbReference type="InterPro" id="IPR000639">
    <property type="entry name" value="Epox_hydrolase-like"/>
</dbReference>
<dbReference type="PRINTS" id="PR00412">
    <property type="entry name" value="EPOXHYDRLASE"/>
</dbReference>
<protein>
    <submittedName>
        <fullName evidence="3">Alpha/beta hydrolase</fullName>
    </submittedName>
</protein>
<dbReference type="Pfam" id="PF00561">
    <property type="entry name" value="Abhydrolase_1"/>
    <property type="match status" value="1"/>
</dbReference>
<evidence type="ECO:0000256" key="1">
    <source>
        <dbReference type="ARBA" id="ARBA00022559"/>
    </source>
</evidence>
<keyword evidence="3" id="KW-0378">Hydrolase</keyword>
<dbReference type="AlphaFoldDB" id="A0A7R7TXZ8"/>
<keyword evidence="1" id="KW-0575">Peroxidase</keyword>
<dbReference type="SUPFAM" id="SSF53474">
    <property type="entry name" value="alpha/beta-Hydrolases"/>
    <property type="match status" value="1"/>
</dbReference>
<dbReference type="Proteomes" id="UP000595446">
    <property type="component" value="Chromosome"/>
</dbReference>
<accession>A0A7R7TXZ8</accession>
<dbReference type="InterPro" id="IPR000073">
    <property type="entry name" value="AB_hydrolase_1"/>
</dbReference>
<keyword evidence="4" id="KW-1185">Reference proteome</keyword>
<evidence type="ECO:0000313" key="3">
    <source>
        <dbReference type="EMBL" id="BCO37490.1"/>
    </source>
</evidence>
<dbReference type="PANTHER" id="PTHR43433">
    <property type="entry name" value="HYDROLASE, ALPHA/BETA FOLD FAMILY PROTEIN"/>
    <property type="match status" value="1"/>
</dbReference>
<dbReference type="PANTHER" id="PTHR43433:SF5">
    <property type="entry name" value="AB HYDROLASE-1 DOMAIN-CONTAINING PROTEIN"/>
    <property type="match status" value="1"/>
</dbReference>
<evidence type="ECO:0000313" key="4">
    <source>
        <dbReference type="Proteomes" id="UP000595446"/>
    </source>
</evidence>
<proteinExistence type="predicted"/>
<sequence length="370" mass="40256">MSGDHEGHARKARWLAGMAGLGAVTTIAAVSVARSMTRRADADDPYADQDFEALDTDRSYVVTTPDGVPLAVREAGPADAPLTVVFAHGFCLRMGAFYFQRMRLSQEWGPQVRMIFYDQRGHGRSGEAPPDTYTVTQLGRDLETVLQVLVPQGPVVLVGHSMGGMTVLSHARQYPHHYGDRVVGAALISSAAEGVSRSLLGEILKNPALEAVRFTARSAPKLMHRGRRATRSLIKPILVAASYGDEKISPSVVAFSQKMMYGTPIPTLVGFLHALETLDETAALPTVARIPTLVACGDRDLLTPAEYSREMAAALPDSELLIVEGAGHLVQLEKPDIINDGLVRLVKRATPPSRLQSLTRRWRERARRHG</sequence>
<dbReference type="InterPro" id="IPR029058">
    <property type="entry name" value="AB_hydrolase_fold"/>
</dbReference>
<gene>
    <name evidence="3" type="ORF">MHEC_39230</name>
</gene>
<dbReference type="GO" id="GO:0004601">
    <property type="term" value="F:peroxidase activity"/>
    <property type="evidence" value="ECO:0007669"/>
    <property type="project" value="UniProtKB-KW"/>
</dbReference>
<evidence type="ECO:0000259" key="2">
    <source>
        <dbReference type="Pfam" id="PF00561"/>
    </source>
</evidence>
<reference evidence="3 4" key="1">
    <citation type="submission" date="2020-12" db="EMBL/GenBank/DDBJ databases">
        <title>Complete genome sequence of Mycobacterium heckeshornense JCM 15655T, closely related to a pathogenic non-tuberculous mycobacterial species Mycobacterium xenopi.</title>
        <authorList>
            <person name="Yoshida M."/>
            <person name="Fukano H."/>
            <person name="Asakura T."/>
            <person name="Suzuki M."/>
            <person name="Hoshino Y."/>
        </authorList>
    </citation>
    <scope>NUCLEOTIDE SEQUENCE [LARGE SCALE GENOMIC DNA]</scope>
    <source>
        <strain evidence="3 4">JCM 15655</strain>
    </source>
</reference>
<dbReference type="EMBL" id="AP024237">
    <property type="protein sequence ID" value="BCO37490.1"/>
    <property type="molecule type" value="Genomic_DNA"/>
</dbReference>